<keyword evidence="2" id="KW-0789">Thiol protease inhibitor</keyword>
<dbReference type="InterPro" id="IPR018990">
    <property type="entry name" value="Prot_inh_I42_chagasin"/>
</dbReference>
<comment type="caution">
    <text evidence="4">The sequence shown here is derived from an EMBL/GenBank/DDBJ whole genome shotgun (WGS) entry which is preliminary data.</text>
</comment>
<keyword evidence="1" id="KW-0646">Protease inhibitor</keyword>
<proteinExistence type="predicted"/>
<name>A0A917HTA0_9BACT</name>
<dbReference type="Gene3D" id="2.60.40.2020">
    <property type="match status" value="1"/>
</dbReference>
<gene>
    <name evidence="4" type="ORF">GCM10011585_35750</name>
</gene>
<dbReference type="Pfam" id="PF09394">
    <property type="entry name" value="Inhibitor_I42"/>
    <property type="match status" value="1"/>
</dbReference>
<dbReference type="SUPFAM" id="SSF141066">
    <property type="entry name" value="ICP-like"/>
    <property type="match status" value="1"/>
</dbReference>
<dbReference type="Proteomes" id="UP000647241">
    <property type="component" value="Unassembled WGS sequence"/>
</dbReference>
<dbReference type="AlphaFoldDB" id="A0A917HTA0"/>
<keyword evidence="5" id="KW-1185">Reference proteome</keyword>
<dbReference type="InterPro" id="IPR036331">
    <property type="entry name" value="Chagasin-like_sf"/>
</dbReference>
<protein>
    <recommendedName>
        <fullName evidence="3">Proteinase inhibitor I42 chagasin domain-containing protein</fullName>
    </recommendedName>
</protein>
<reference evidence="4" key="2">
    <citation type="submission" date="2020-09" db="EMBL/GenBank/DDBJ databases">
        <authorList>
            <person name="Sun Q."/>
            <person name="Zhou Y."/>
        </authorList>
    </citation>
    <scope>NUCLEOTIDE SEQUENCE</scope>
    <source>
        <strain evidence="4">CGMCC 1.12997</strain>
    </source>
</reference>
<dbReference type="EMBL" id="BMGT01000004">
    <property type="protein sequence ID" value="GGG88524.1"/>
    <property type="molecule type" value="Genomic_DNA"/>
</dbReference>
<reference evidence="4" key="1">
    <citation type="journal article" date="2014" name="Int. J. Syst. Evol. Microbiol.">
        <title>Complete genome sequence of Corynebacterium casei LMG S-19264T (=DSM 44701T), isolated from a smear-ripened cheese.</title>
        <authorList>
            <consortium name="US DOE Joint Genome Institute (JGI-PGF)"/>
            <person name="Walter F."/>
            <person name="Albersmeier A."/>
            <person name="Kalinowski J."/>
            <person name="Ruckert C."/>
        </authorList>
    </citation>
    <scope>NUCLEOTIDE SEQUENCE</scope>
    <source>
        <strain evidence="4">CGMCC 1.12997</strain>
    </source>
</reference>
<accession>A0A917HTA0</accession>
<dbReference type="RefSeq" id="WP_188555596.1">
    <property type="nucleotide sequence ID" value="NZ_BMGT01000004.1"/>
</dbReference>
<evidence type="ECO:0000259" key="3">
    <source>
        <dbReference type="Pfam" id="PF09394"/>
    </source>
</evidence>
<organism evidence="4 5">
    <name type="scientific">Edaphobacter dinghuensis</name>
    <dbReference type="NCBI Taxonomy" id="1560005"/>
    <lineage>
        <taxon>Bacteria</taxon>
        <taxon>Pseudomonadati</taxon>
        <taxon>Acidobacteriota</taxon>
        <taxon>Terriglobia</taxon>
        <taxon>Terriglobales</taxon>
        <taxon>Acidobacteriaceae</taxon>
        <taxon>Edaphobacter</taxon>
    </lineage>
</organism>
<evidence type="ECO:0000256" key="1">
    <source>
        <dbReference type="ARBA" id="ARBA00022690"/>
    </source>
</evidence>
<feature type="domain" description="Proteinase inhibitor I42 chagasin" evidence="3">
    <location>
        <begin position="12"/>
        <end position="98"/>
    </location>
</feature>
<dbReference type="GO" id="GO:0004869">
    <property type="term" value="F:cysteine-type endopeptidase inhibitor activity"/>
    <property type="evidence" value="ECO:0007669"/>
    <property type="project" value="UniProtKB-KW"/>
</dbReference>
<evidence type="ECO:0000256" key="2">
    <source>
        <dbReference type="ARBA" id="ARBA00022704"/>
    </source>
</evidence>
<evidence type="ECO:0000313" key="4">
    <source>
        <dbReference type="EMBL" id="GGG88524.1"/>
    </source>
</evidence>
<evidence type="ECO:0000313" key="5">
    <source>
        <dbReference type="Proteomes" id="UP000647241"/>
    </source>
</evidence>
<sequence length="102" mass="10983">MSETQLPDHVDLQVNEEVSIVLPSVGLSGYVWQLQQSGNSGVAEAALRREKIEGAGIGRAAPEKLVIHAAAPGKLTLNLALRRPWEHDSAPLQSHTLEIDVT</sequence>